<comment type="similarity">
    <text evidence="6">Belongs to the PurS family.</text>
</comment>
<dbReference type="SUPFAM" id="SSF82697">
    <property type="entry name" value="PurS-like"/>
    <property type="match status" value="1"/>
</dbReference>
<proteinExistence type="inferred from homology"/>
<evidence type="ECO:0000256" key="2">
    <source>
        <dbReference type="ARBA" id="ARBA00022598"/>
    </source>
</evidence>
<evidence type="ECO:0000256" key="4">
    <source>
        <dbReference type="ARBA" id="ARBA00022755"/>
    </source>
</evidence>
<dbReference type="PANTHER" id="PTHR34696">
    <property type="entry name" value="PHOSPHORIBOSYLFORMYLGLYCINAMIDINE SYNTHASE SUBUNIT PURS"/>
    <property type="match status" value="1"/>
</dbReference>
<evidence type="ECO:0000256" key="5">
    <source>
        <dbReference type="ARBA" id="ARBA00022840"/>
    </source>
</evidence>
<dbReference type="NCBIfam" id="TIGR00302">
    <property type="entry name" value="phosphoribosylformylglycinamidine synthase subunit PurS"/>
    <property type="match status" value="1"/>
</dbReference>
<comment type="catalytic activity">
    <reaction evidence="6">
        <text>N(2)-formyl-N(1)-(5-phospho-beta-D-ribosyl)glycinamide + L-glutamine + ATP + H2O = 2-formamido-N(1)-(5-O-phospho-beta-D-ribosyl)acetamidine + L-glutamate + ADP + phosphate + H(+)</text>
        <dbReference type="Rhea" id="RHEA:17129"/>
        <dbReference type="ChEBI" id="CHEBI:15377"/>
        <dbReference type="ChEBI" id="CHEBI:15378"/>
        <dbReference type="ChEBI" id="CHEBI:29985"/>
        <dbReference type="ChEBI" id="CHEBI:30616"/>
        <dbReference type="ChEBI" id="CHEBI:43474"/>
        <dbReference type="ChEBI" id="CHEBI:58359"/>
        <dbReference type="ChEBI" id="CHEBI:147286"/>
        <dbReference type="ChEBI" id="CHEBI:147287"/>
        <dbReference type="ChEBI" id="CHEBI:456216"/>
        <dbReference type="EC" id="6.3.5.3"/>
    </reaction>
</comment>
<evidence type="ECO:0000256" key="1">
    <source>
        <dbReference type="ARBA" id="ARBA00022490"/>
    </source>
</evidence>
<dbReference type="PANTHER" id="PTHR34696:SF1">
    <property type="entry name" value="PHOSPHORIBOSYLFORMYLGLYCINAMIDINE SYNTHASE SUBUNIT PURS"/>
    <property type="match status" value="1"/>
</dbReference>
<dbReference type="NCBIfam" id="NF004630">
    <property type="entry name" value="PRK05974.1"/>
    <property type="match status" value="1"/>
</dbReference>
<comment type="caution">
    <text evidence="7">The sequence shown here is derived from an EMBL/GenBank/DDBJ whole genome shotgun (WGS) entry which is preliminary data.</text>
</comment>
<name>A0ABV8UJ66_9PROT</name>
<dbReference type="HAMAP" id="MF_01926">
    <property type="entry name" value="PurS"/>
    <property type="match status" value="1"/>
</dbReference>
<dbReference type="Gene3D" id="3.30.1280.10">
    <property type="entry name" value="Phosphoribosylformylglycinamidine synthase subunit PurS"/>
    <property type="match status" value="1"/>
</dbReference>
<evidence type="ECO:0000256" key="3">
    <source>
        <dbReference type="ARBA" id="ARBA00022741"/>
    </source>
</evidence>
<dbReference type="GO" id="GO:0004642">
    <property type="term" value="F:phosphoribosylformylglycinamidine synthase activity"/>
    <property type="evidence" value="ECO:0007669"/>
    <property type="project" value="UniProtKB-EC"/>
</dbReference>
<keyword evidence="2 6" id="KW-0436">Ligase</keyword>
<evidence type="ECO:0000313" key="8">
    <source>
        <dbReference type="Proteomes" id="UP001595799"/>
    </source>
</evidence>
<gene>
    <name evidence="6 7" type="primary">purS</name>
    <name evidence="7" type="ORF">ACFOW6_06675</name>
</gene>
<keyword evidence="1 6" id="KW-0963">Cytoplasm</keyword>
<dbReference type="InterPro" id="IPR003850">
    <property type="entry name" value="PurS"/>
</dbReference>
<keyword evidence="5 6" id="KW-0067">ATP-binding</keyword>
<protein>
    <recommendedName>
        <fullName evidence="6">Phosphoribosylformylglycinamidine synthase subunit PurS</fullName>
        <shortName evidence="6">FGAM synthase</shortName>
        <ecNumber evidence="6">6.3.5.3</ecNumber>
    </recommendedName>
    <alternativeName>
        <fullName evidence="6">Formylglycinamide ribonucleotide amidotransferase subunit III</fullName>
        <shortName evidence="6">FGAR amidotransferase III</shortName>
        <shortName evidence="6">FGAR-AT III</shortName>
    </alternativeName>
    <alternativeName>
        <fullName evidence="6">Phosphoribosylformylglycinamidine synthase subunit III</fullName>
    </alternativeName>
</protein>
<organism evidence="7 8">
    <name type="scientific">Fodinicurvata halophila</name>
    <dbReference type="NCBI Taxonomy" id="1419723"/>
    <lineage>
        <taxon>Bacteria</taxon>
        <taxon>Pseudomonadati</taxon>
        <taxon>Pseudomonadota</taxon>
        <taxon>Alphaproteobacteria</taxon>
        <taxon>Rhodospirillales</taxon>
        <taxon>Rhodovibrionaceae</taxon>
        <taxon>Fodinicurvata</taxon>
    </lineage>
</organism>
<evidence type="ECO:0000313" key="7">
    <source>
        <dbReference type="EMBL" id="MFC4351227.1"/>
    </source>
</evidence>
<reference evidence="8" key="1">
    <citation type="journal article" date="2019" name="Int. J. Syst. Evol. Microbiol.">
        <title>The Global Catalogue of Microorganisms (GCM) 10K type strain sequencing project: providing services to taxonomists for standard genome sequencing and annotation.</title>
        <authorList>
            <consortium name="The Broad Institute Genomics Platform"/>
            <consortium name="The Broad Institute Genome Sequencing Center for Infectious Disease"/>
            <person name="Wu L."/>
            <person name="Ma J."/>
        </authorList>
    </citation>
    <scope>NUCLEOTIDE SEQUENCE [LARGE SCALE GENOMIC DNA]</scope>
    <source>
        <strain evidence="8">CECT 8472</strain>
    </source>
</reference>
<comment type="subcellular location">
    <subcellularLocation>
        <location evidence="6">Cytoplasm</location>
    </subcellularLocation>
</comment>
<keyword evidence="8" id="KW-1185">Reference proteome</keyword>
<dbReference type="InterPro" id="IPR036604">
    <property type="entry name" value="PurS-like_sf"/>
</dbReference>
<comment type="function">
    <text evidence="6">Part of the phosphoribosylformylglycinamidine synthase complex involved in the purines biosynthetic pathway. Catalyzes the ATP-dependent conversion of formylglycinamide ribonucleotide (FGAR) and glutamine to yield formylglycinamidine ribonucleotide (FGAM) and glutamate. The FGAM synthase complex is composed of three subunits. PurQ produces an ammonia molecule by converting glutamine to glutamate. PurL transfers the ammonia molecule to FGAR to form FGAM in an ATP-dependent manner. PurS interacts with PurQ and PurL and is thought to assist in the transfer of the ammonia molecule from PurQ to PurL.</text>
</comment>
<sequence>MKARIHVTLKPGVLDPQGKTIAHALGALGFESVEEVRQGKYLELDLKENDPEKARETVDEMCRKLLANTVIENYQVEIEA</sequence>
<dbReference type="RefSeq" id="WP_382421563.1">
    <property type="nucleotide sequence ID" value="NZ_JBHSCW010000003.1"/>
</dbReference>
<comment type="pathway">
    <text evidence="6">Purine metabolism; IMP biosynthesis via de novo pathway; 5-amino-1-(5-phospho-D-ribosyl)imidazole from N(2)-formyl-N(1)-(5-phospho-D-ribosyl)glycinamide: step 1/2.</text>
</comment>
<evidence type="ECO:0000256" key="6">
    <source>
        <dbReference type="HAMAP-Rule" id="MF_01926"/>
    </source>
</evidence>
<comment type="subunit">
    <text evidence="6">Part of the FGAM synthase complex composed of 1 PurL, 1 PurQ and 2 PurS subunits.</text>
</comment>
<dbReference type="EC" id="6.3.5.3" evidence="6"/>
<dbReference type="Pfam" id="PF02700">
    <property type="entry name" value="PurS"/>
    <property type="match status" value="1"/>
</dbReference>
<keyword evidence="4 6" id="KW-0658">Purine biosynthesis</keyword>
<keyword evidence="3 6" id="KW-0547">Nucleotide-binding</keyword>
<dbReference type="Proteomes" id="UP001595799">
    <property type="component" value="Unassembled WGS sequence"/>
</dbReference>
<dbReference type="EMBL" id="JBHSCW010000003">
    <property type="protein sequence ID" value="MFC4351227.1"/>
    <property type="molecule type" value="Genomic_DNA"/>
</dbReference>
<accession>A0ABV8UJ66</accession>